<comment type="subcellular location">
    <subcellularLocation>
        <location evidence="1">Nucleus</location>
    </subcellularLocation>
</comment>
<dbReference type="SUPFAM" id="SSF52540">
    <property type="entry name" value="P-loop containing nucleoside triphosphate hydrolases"/>
    <property type="match status" value="1"/>
</dbReference>
<evidence type="ECO:0000256" key="5">
    <source>
        <dbReference type="ARBA" id="ARBA00023125"/>
    </source>
</evidence>
<dbReference type="Proteomes" id="UP000503462">
    <property type="component" value="Chromosome 4"/>
</dbReference>
<feature type="compositionally biased region" description="Polar residues" evidence="7">
    <location>
        <begin position="222"/>
        <end position="236"/>
    </location>
</feature>
<dbReference type="InterPro" id="IPR032705">
    <property type="entry name" value="ORC4_C"/>
</dbReference>
<keyword evidence="5" id="KW-0238">DNA-binding</keyword>
<evidence type="ECO:0000256" key="3">
    <source>
        <dbReference type="ARBA" id="ARBA00019083"/>
    </source>
</evidence>
<dbReference type="FunFam" id="3.40.50.300:FF:001597">
    <property type="entry name" value="Origin recognition complex subunit Orc4"/>
    <property type="match status" value="1"/>
</dbReference>
<dbReference type="OrthoDB" id="343623at2759"/>
<evidence type="ECO:0000256" key="7">
    <source>
        <dbReference type="SAM" id="MobiDB-lite"/>
    </source>
</evidence>
<dbReference type="GO" id="GO:0005664">
    <property type="term" value="C:nuclear origin of replication recognition complex"/>
    <property type="evidence" value="ECO:0007669"/>
    <property type="project" value="TreeGrafter"/>
</dbReference>
<feature type="compositionally biased region" description="Polar residues" evidence="7">
    <location>
        <begin position="201"/>
        <end position="214"/>
    </location>
</feature>
<reference evidence="9 10" key="1">
    <citation type="journal article" date="2016" name="Sci. Rep.">
        <title>Peltaster fructicola genome reveals evolution from an invasive phytopathogen to an ectophytic parasite.</title>
        <authorList>
            <person name="Xu C."/>
            <person name="Chen H."/>
            <person name="Gleason M.L."/>
            <person name="Xu J.R."/>
            <person name="Liu H."/>
            <person name="Zhang R."/>
            <person name="Sun G."/>
        </authorList>
    </citation>
    <scope>NUCLEOTIDE SEQUENCE [LARGE SCALE GENOMIC DNA]</scope>
    <source>
        <strain evidence="9 10">LNHT1506</strain>
    </source>
</reference>
<sequence>MSAERSTKRRKLNPTGEAAGQTRTSLGKSSIALGDLTTTKQAARGRGSTAVGDVVDHCNKSNNAKHSTPRSPSRQTSAAKLVQHEVQDNQEDENGSAKEEIVVRSSGRVRRLPVKLKEDDHVVVSRAANNRTKSKSRTPVAARTSNRPSTESPTQVLQDLAPATTPSTAKRKRTTKSGKENVTPPVAAAISVEPMPAKPQVISSVEQPASAPNNKQKRSRPRVQQLQVLDSDTQEQPEVLDHTDDGHKISARALTSLRKELLARAAGRQAFQQIDREAELATVATLIKQAVETGESNSMLLIGSRGTGKTALINEVLRAQQATHADEFHIVRLNGFIHTDDKLALRDIWRQLGREMKLEDKDTDVRSYADTLSMLLALLSRPQELDQSTNPDQVTKSVIFILDEFDLFATHPRQTLLYNLFDIAQSRKAPIAVIGLTTRVDVVEALEKRVKSRFSHRYVHLAPAKTLAAFTKICKATLTLPDDAQEAKAWNAAVESVMDNEHLALHTRKIYHRSKSIPDFLTSMLMPLGTLPVDTAMTAREIVDHFGSTTSMASLGPDSKLDVLSALSSLQLALLICAARQNAIYAAENITFNLAYEEYKAIAGKAKLQATASGALGAGSRVWGKDVARNAWTDLIGIGLIIEDGRGIGKVDIALEEIAGSNIELGQWARWCRDLMKEWCPASQFSSLEKIVPLRGWGCF</sequence>
<dbReference type="Gene3D" id="3.40.50.300">
    <property type="entry name" value="P-loop containing nucleotide triphosphate hydrolases"/>
    <property type="match status" value="1"/>
</dbReference>
<keyword evidence="6" id="KW-0539">Nucleus</keyword>
<dbReference type="InterPro" id="IPR003593">
    <property type="entry name" value="AAA+_ATPase"/>
</dbReference>
<dbReference type="SMART" id="SM00382">
    <property type="entry name" value="AAA"/>
    <property type="match status" value="1"/>
</dbReference>
<accession>A0A6H0Y0W4</accession>
<dbReference type="Pfam" id="PF14629">
    <property type="entry name" value="ORC4_C"/>
    <property type="match status" value="1"/>
</dbReference>
<evidence type="ECO:0000256" key="1">
    <source>
        <dbReference type="ARBA" id="ARBA00004123"/>
    </source>
</evidence>
<evidence type="ECO:0000256" key="4">
    <source>
        <dbReference type="ARBA" id="ARBA00022705"/>
    </source>
</evidence>
<gene>
    <name evidence="9" type="ORF">AMS68_006189</name>
</gene>
<dbReference type="GO" id="GO:0006270">
    <property type="term" value="P:DNA replication initiation"/>
    <property type="evidence" value="ECO:0007669"/>
    <property type="project" value="TreeGrafter"/>
</dbReference>
<feature type="domain" description="AAA+ ATPase" evidence="8">
    <location>
        <begin position="295"/>
        <end position="464"/>
    </location>
</feature>
<feature type="region of interest" description="Disordered" evidence="7">
    <location>
        <begin position="123"/>
        <end position="241"/>
    </location>
</feature>
<dbReference type="Pfam" id="PF13191">
    <property type="entry name" value="AAA_16"/>
    <property type="match status" value="1"/>
</dbReference>
<proteinExistence type="inferred from homology"/>
<dbReference type="GO" id="GO:0003688">
    <property type="term" value="F:DNA replication origin binding"/>
    <property type="evidence" value="ECO:0007669"/>
    <property type="project" value="TreeGrafter"/>
</dbReference>
<dbReference type="CDD" id="cd00009">
    <property type="entry name" value="AAA"/>
    <property type="match status" value="1"/>
</dbReference>
<feature type="compositionally biased region" description="Polar residues" evidence="7">
    <location>
        <begin position="60"/>
        <end position="78"/>
    </location>
</feature>
<dbReference type="InterPro" id="IPR041664">
    <property type="entry name" value="AAA_16"/>
</dbReference>
<dbReference type="EMBL" id="CP051142">
    <property type="protein sequence ID" value="QIX00672.1"/>
    <property type="molecule type" value="Genomic_DNA"/>
</dbReference>
<dbReference type="InterPro" id="IPR016527">
    <property type="entry name" value="ORC4"/>
</dbReference>
<evidence type="ECO:0000259" key="8">
    <source>
        <dbReference type="SMART" id="SM00382"/>
    </source>
</evidence>
<dbReference type="InterPro" id="IPR027417">
    <property type="entry name" value="P-loop_NTPase"/>
</dbReference>
<protein>
    <recommendedName>
        <fullName evidence="3">Origin recognition complex subunit 4</fullName>
    </recommendedName>
</protein>
<keyword evidence="10" id="KW-1185">Reference proteome</keyword>
<evidence type="ECO:0000256" key="6">
    <source>
        <dbReference type="ARBA" id="ARBA00023242"/>
    </source>
</evidence>
<feature type="compositionally biased region" description="Polar residues" evidence="7">
    <location>
        <begin position="143"/>
        <end position="157"/>
    </location>
</feature>
<dbReference type="PANTHER" id="PTHR12087">
    <property type="entry name" value="ORIGIN RECOGNITION COMPLEX SUBUNIT 4"/>
    <property type="match status" value="1"/>
</dbReference>
<dbReference type="PANTHER" id="PTHR12087:SF0">
    <property type="entry name" value="ORIGIN RECOGNITION COMPLEX SUBUNIT 4"/>
    <property type="match status" value="1"/>
</dbReference>
<dbReference type="AlphaFoldDB" id="A0A6H0Y0W4"/>
<keyword evidence="4" id="KW-0235">DNA replication</keyword>
<evidence type="ECO:0000313" key="10">
    <source>
        <dbReference type="Proteomes" id="UP000503462"/>
    </source>
</evidence>
<comment type="similarity">
    <text evidence="2">Belongs to the ORC4 family.</text>
</comment>
<evidence type="ECO:0000256" key="2">
    <source>
        <dbReference type="ARBA" id="ARBA00005334"/>
    </source>
</evidence>
<evidence type="ECO:0000313" key="9">
    <source>
        <dbReference type="EMBL" id="QIX00672.1"/>
    </source>
</evidence>
<feature type="region of interest" description="Disordered" evidence="7">
    <location>
        <begin position="1"/>
        <end position="100"/>
    </location>
</feature>
<name>A0A6H0Y0W4_9PEZI</name>
<organism evidence="9 10">
    <name type="scientific">Peltaster fructicola</name>
    <dbReference type="NCBI Taxonomy" id="286661"/>
    <lineage>
        <taxon>Eukaryota</taxon>
        <taxon>Fungi</taxon>
        <taxon>Dikarya</taxon>
        <taxon>Ascomycota</taxon>
        <taxon>Pezizomycotina</taxon>
        <taxon>Dothideomycetes</taxon>
        <taxon>Dothideomycetes incertae sedis</taxon>
        <taxon>Peltaster</taxon>
    </lineage>
</organism>